<evidence type="ECO:0000313" key="1">
    <source>
        <dbReference type="EMBL" id="KAK5045981.1"/>
    </source>
</evidence>
<organism evidence="1 2">
    <name type="scientific">Exophiala bonariae</name>
    <dbReference type="NCBI Taxonomy" id="1690606"/>
    <lineage>
        <taxon>Eukaryota</taxon>
        <taxon>Fungi</taxon>
        <taxon>Dikarya</taxon>
        <taxon>Ascomycota</taxon>
        <taxon>Pezizomycotina</taxon>
        <taxon>Eurotiomycetes</taxon>
        <taxon>Chaetothyriomycetidae</taxon>
        <taxon>Chaetothyriales</taxon>
        <taxon>Herpotrichiellaceae</taxon>
        <taxon>Exophiala</taxon>
    </lineage>
</organism>
<dbReference type="Proteomes" id="UP001358417">
    <property type="component" value="Unassembled WGS sequence"/>
</dbReference>
<dbReference type="GeneID" id="89976930"/>
<dbReference type="RefSeq" id="XP_064701586.1">
    <property type="nucleotide sequence ID" value="XM_064852312.1"/>
</dbReference>
<accession>A0AAV9MZG3</accession>
<dbReference type="AlphaFoldDB" id="A0AAV9MZG3"/>
<gene>
    <name evidence="1" type="ORF">LTR84_008767</name>
</gene>
<comment type="caution">
    <text evidence="1">The sequence shown here is derived from an EMBL/GenBank/DDBJ whole genome shotgun (WGS) entry which is preliminary data.</text>
</comment>
<reference evidence="1 2" key="1">
    <citation type="submission" date="2023-08" db="EMBL/GenBank/DDBJ databases">
        <title>Black Yeasts Isolated from many extreme environments.</title>
        <authorList>
            <person name="Coleine C."/>
            <person name="Stajich J.E."/>
            <person name="Selbmann L."/>
        </authorList>
    </citation>
    <scope>NUCLEOTIDE SEQUENCE [LARGE SCALE GENOMIC DNA]</scope>
    <source>
        <strain evidence="1 2">CCFEE 5792</strain>
    </source>
</reference>
<proteinExistence type="predicted"/>
<protein>
    <submittedName>
        <fullName evidence="1">Uncharacterized protein</fullName>
    </submittedName>
</protein>
<keyword evidence="2" id="KW-1185">Reference proteome</keyword>
<evidence type="ECO:0000313" key="2">
    <source>
        <dbReference type="Proteomes" id="UP001358417"/>
    </source>
</evidence>
<dbReference type="EMBL" id="JAVRRD010000033">
    <property type="protein sequence ID" value="KAK5045981.1"/>
    <property type="molecule type" value="Genomic_DNA"/>
</dbReference>
<name>A0AAV9MZG3_9EURO</name>
<sequence>MCRSFSIHFQCTPDNPNHKKSYQQSCQKSKISRFIERGSADPEALRGYTFKANRLCQECDPEKRPVPQPPEIEKSGKHVLNVDDGMKEALVLAKWVESL</sequence>